<organism evidence="2 3">
    <name type="scientific">Vespula maculifrons</name>
    <name type="common">Eastern yellow jacket</name>
    <name type="synonym">Wasp</name>
    <dbReference type="NCBI Taxonomy" id="7453"/>
    <lineage>
        <taxon>Eukaryota</taxon>
        <taxon>Metazoa</taxon>
        <taxon>Ecdysozoa</taxon>
        <taxon>Arthropoda</taxon>
        <taxon>Hexapoda</taxon>
        <taxon>Insecta</taxon>
        <taxon>Pterygota</taxon>
        <taxon>Neoptera</taxon>
        <taxon>Endopterygota</taxon>
        <taxon>Hymenoptera</taxon>
        <taxon>Apocrita</taxon>
        <taxon>Aculeata</taxon>
        <taxon>Vespoidea</taxon>
        <taxon>Vespidae</taxon>
        <taxon>Vespinae</taxon>
        <taxon>Vespula</taxon>
    </lineage>
</organism>
<comment type="caution">
    <text evidence="2">The sequence shown here is derived from an EMBL/GenBank/DDBJ whole genome shotgun (WGS) entry which is preliminary data.</text>
</comment>
<evidence type="ECO:0000256" key="1">
    <source>
        <dbReference type="SAM" id="MobiDB-lite"/>
    </source>
</evidence>
<dbReference type="EMBL" id="JAYRBN010000027">
    <property type="protein sequence ID" value="KAL2749434.1"/>
    <property type="molecule type" value="Genomic_DNA"/>
</dbReference>
<gene>
    <name evidence="2" type="ORF">V1477_002374</name>
</gene>
<feature type="compositionally biased region" description="Low complexity" evidence="1">
    <location>
        <begin position="33"/>
        <end position="46"/>
    </location>
</feature>
<keyword evidence="3" id="KW-1185">Reference proteome</keyword>
<feature type="region of interest" description="Disordered" evidence="1">
    <location>
        <begin position="18"/>
        <end position="53"/>
    </location>
</feature>
<reference evidence="2 3" key="1">
    <citation type="journal article" date="2024" name="Ann. Entomol. Soc. Am.">
        <title>Genomic analyses of the southern and eastern yellowjacket wasps (Hymenoptera: Vespidae) reveal evolutionary signatures of social life.</title>
        <authorList>
            <person name="Catto M.A."/>
            <person name="Caine P.B."/>
            <person name="Orr S.E."/>
            <person name="Hunt B.G."/>
            <person name="Goodisman M.A.D."/>
        </authorList>
    </citation>
    <scope>NUCLEOTIDE SEQUENCE [LARGE SCALE GENOMIC DNA]</scope>
    <source>
        <strain evidence="2">232</strain>
        <tissue evidence="2">Head and thorax</tissue>
    </source>
</reference>
<evidence type="ECO:0000313" key="3">
    <source>
        <dbReference type="Proteomes" id="UP001607303"/>
    </source>
</evidence>
<accession>A0ABD2CXG4</accession>
<dbReference type="AlphaFoldDB" id="A0ABD2CXG4"/>
<protein>
    <submittedName>
        <fullName evidence="2">Uncharacterized protein</fullName>
    </submittedName>
</protein>
<proteinExistence type="predicted"/>
<evidence type="ECO:0000313" key="2">
    <source>
        <dbReference type="EMBL" id="KAL2749434.1"/>
    </source>
</evidence>
<name>A0ABD2CXG4_VESMC</name>
<sequence>MSYHLLVGSNFLSEIERNHFPLRNTGHQHQHQHQQTPTSTLTTPTPTQTPPPSTSAIAFAMPMLLGSWPLELVYAELRN</sequence>
<dbReference type="Proteomes" id="UP001607303">
    <property type="component" value="Unassembled WGS sequence"/>
</dbReference>